<dbReference type="OrthoDB" id="8111508at2"/>
<dbReference type="EMBL" id="CP000301">
    <property type="protein sequence ID" value="ABD89463.1"/>
    <property type="molecule type" value="Genomic_DNA"/>
</dbReference>
<proteinExistence type="predicted"/>
<accession>Q20ZH3</accession>
<dbReference type="RefSeq" id="WP_011474345.1">
    <property type="nucleotide sequence ID" value="NC_007925.1"/>
</dbReference>
<dbReference type="KEGG" id="rpc:RPC_3937"/>
<sequence>MALRKNPVLHLKSQGLVDPDDDRPIELAVYDVLLPCRNFLIDHKVAVLGRTSLTTEFLLRLVKAVPGISEKDAAAFFGFNVRETSFVLAEAEAPGYVERRDGRLWLTVAGDGLFRDGSSEPEIFAVEPRRREVGFDLISLAPQHPRFLTEFERGLPELAILDEEAAGSAAARIPQAFRRFFSEVADRRERGKGEKKDLYSVDPVTSKNRFLSTVRTVVRAQASYPSSEESDLILWRPEHEQADRPEIVSAVASFVDGLKQSRSEGDAEAYNILINLAPEFLKDFTRRDGLAVERYYREAITRAGDVRADRKTAPIAGSLLLSENRKRLLDVLDYGSRQHSGAPRFLLWLVPQVPSWNATTLLDETVGGIRTRWSGQRADGQKDALKSICLTAPRPPRYVEKAFEIVATSDYRRFPGPLEILIVPHVAVAAIAHAPIETPRGFAVPVGFVSFDAEVLRRAEQYVLDNLGTYVTDESLYREVAAALSEQKPS</sequence>
<dbReference type="HOGENOM" id="CLU_556510_0_0_5"/>
<dbReference type="eggNOG" id="ENOG502Z8H5">
    <property type="taxonomic scope" value="Bacteria"/>
</dbReference>
<evidence type="ECO:0000313" key="1">
    <source>
        <dbReference type="EMBL" id="ABD89463.1"/>
    </source>
</evidence>
<organism evidence="1">
    <name type="scientific">Rhodopseudomonas palustris (strain BisB18)</name>
    <dbReference type="NCBI Taxonomy" id="316056"/>
    <lineage>
        <taxon>Bacteria</taxon>
        <taxon>Pseudomonadati</taxon>
        <taxon>Pseudomonadota</taxon>
        <taxon>Alphaproteobacteria</taxon>
        <taxon>Hyphomicrobiales</taxon>
        <taxon>Nitrobacteraceae</taxon>
        <taxon>Rhodopseudomonas</taxon>
    </lineage>
</organism>
<dbReference type="AlphaFoldDB" id="Q20ZH3"/>
<name>Q20ZH3_RHOPB</name>
<dbReference type="STRING" id="316056.RPC_3937"/>
<gene>
    <name evidence="1" type="ordered locus">RPC_3937</name>
</gene>
<reference evidence="1" key="1">
    <citation type="submission" date="2006-03" db="EMBL/GenBank/DDBJ databases">
        <title>Complete sequence of Rhodopseudomonas palustris BisB18.</title>
        <authorList>
            <consortium name="US DOE Joint Genome Institute"/>
            <person name="Copeland A."/>
            <person name="Lucas S."/>
            <person name="Lapidus A."/>
            <person name="Barry K."/>
            <person name="Detter J.C."/>
            <person name="Glavina del Rio T."/>
            <person name="Hammon N."/>
            <person name="Israni S."/>
            <person name="Dalin E."/>
            <person name="Tice H."/>
            <person name="Pitluck S."/>
            <person name="Chain P."/>
            <person name="Malfatti S."/>
            <person name="Shin M."/>
            <person name="Vergez L."/>
            <person name="Schmutz J."/>
            <person name="Larimer F."/>
            <person name="Land M."/>
            <person name="Hauser L."/>
            <person name="Pelletier D.A."/>
            <person name="Kyrpides N."/>
            <person name="Anderson I."/>
            <person name="Oda Y."/>
            <person name="Harwood C.S."/>
            <person name="Richardson P."/>
        </authorList>
    </citation>
    <scope>NUCLEOTIDE SEQUENCE [LARGE SCALE GENOMIC DNA]</scope>
    <source>
        <strain evidence="1">BisB18</strain>
    </source>
</reference>
<protein>
    <submittedName>
        <fullName evidence="1">Uncharacterized protein</fullName>
    </submittedName>
</protein>